<evidence type="ECO:0000313" key="4">
    <source>
        <dbReference type="EMBL" id="KAK7071174.1"/>
    </source>
</evidence>
<feature type="transmembrane region" description="Helical" evidence="3">
    <location>
        <begin position="74"/>
        <end position="96"/>
    </location>
</feature>
<evidence type="ECO:0000313" key="5">
    <source>
        <dbReference type="Proteomes" id="UP001381693"/>
    </source>
</evidence>
<proteinExistence type="inferred from homology"/>
<dbReference type="Proteomes" id="UP001381693">
    <property type="component" value="Unassembled WGS sequence"/>
</dbReference>
<feature type="transmembrane region" description="Helical" evidence="3">
    <location>
        <begin position="288"/>
        <end position="307"/>
    </location>
</feature>
<evidence type="ECO:0000256" key="2">
    <source>
        <dbReference type="SAM" id="MobiDB-lite"/>
    </source>
</evidence>
<feature type="compositionally biased region" description="Polar residues" evidence="2">
    <location>
        <begin position="379"/>
        <end position="389"/>
    </location>
</feature>
<name>A0AAN8X1E7_HALRR</name>
<dbReference type="PANTHER" id="PTHR47399">
    <property type="entry name" value="TRANSMEMBRANE PROTEIN 121B"/>
    <property type="match status" value="1"/>
</dbReference>
<evidence type="ECO:0000256" key="3">
    <source>
        <dbReference type="SAM" id="Phobius"/>
    </source>
</evidence>
<feature type="transmembrane region" description="Helical" evidence="3">
    <location>
        <begin position="238"/>
        <end position="255"/>
    </location>
</feature>
<evidence type="ECO:0000256" key="1">
    <source>
        <dbReference type="ARBA" id="ARBA00007711"/>
    </source>
</evidence>
<dbReference type="AlphaFoldDB" id="A0AAN8X1E7"/>
<feature type="transmembrane region" description="Helical" evidence="3">
    <location>
        <begin position="129"/>
        <end position="149"/>
    </location>
</feature>
<organism evidence="4 5">
    <name type="scientific">Halocaridina rubra</name>
    <name type="common">Hawaiian red shrimp</name>
    <dbReference type="NCBI Taxonomy" id="373956"/>
    <lineage>
        <taxon>Eukaryota</taxon>
        <taxon>Metazoa</taxon>
        <taxon>Ecdysozoa</taxon>
        <taxon>Arthropoda</taxon>
        <taxon>Crustacea</taxon>
        <taxon>Multicrustacea</taxon>
        <taxon>Malacostraca</taxon>
        <taxon>Eumalacostraca</taxon>
        <taxon>Eucarida</taxon>
        <taxon>Decapoda</taxon>
        <taxon>Pleocyemata</taxon>
        <taxon>Caridea</taxon>
        <taxon>Atyoidea</taxon>
        <taxon>Atyidae</taxon>
        <taxon>Halocaridina</taxon>
    </lineage>
</organism>
<protein>
    <submittedName>
        <fullName evidence="4">Uncharacterized protein</fullName>
    </submittedName>
</protein>
<dbReference type="InterPro" id="IPR026624">
    <property type="entry name" value="CECR6"/>
</dbReference>
<gene>
    <name evidence="4" type="ORF">SK128_005201</name>
</gene>
<dbReference type="Pfam" id="PF14997">
    <property type="entry name" value="CECR6_TMEM121"/>
    <property type="match status" value="1"/>
</dbReference>
<reference evidence="4 5" key="1">
    <citation type="submission" date="2023-11" db="EMBL/GenBank/DDBJ databases">
        <title>Halocaridina rubra genome assembly.</title>
        <authorList>
            <person name="Smith C."/>
        </authorList>
    </citation>
    <scope>NUCLEOTIDE SEQUENCE [LARGE SCALE GENOMIC DNA]</scope>
    <source>
        <strain evidence="4">EP-1</strain>
        <tissue evidence="4">Whole</tissue>
    </source>
</reference>
<feature type="transmembrane region" description="Helical" evidence="3">
    <location>
        <begin position="38"/>
        <end position="62"/>
    </location>
</feature>
<keyword evidence="3" id="KW-1133">Transmembrane helix</keyword>
<comment type="similarity">
    <text evidence="1">Belongs to the TMEM121 family.</text>
</comment>
<feature type="compositionally biased region" description="Basic and acidic residues" evidence="2">
    <location>
        <begin position="369"/>
        <end position="378"/>
    </location>
</feature>
<sequence>MGVGFVVHHLRRASVVFVSNRLEGMAGGVCPFRLTKHLLYYTFLTSVLLIVLIAQGILLDVYIIYNDHTAISNYFWLVPDFLLVFGFVAAMAKGYWNCKPKPIRSHDSESKSVPQNDLHSFHVSILGKYYFPFYVWMVYSLLLVVKVAIIFKSELPNKLNENDRLSPQLLKMVMSLSCIIFALLVEGQVTTEPNSEREIYIKSLSHNTAFEILDSVTFISLLIQSESRLLLPVYLENAIIFFACLNFLLPGIALVKLSRCNYGQSTVCMISSVVYKLCHLWLINFTYFIIRLYLWGGFSVSVSPFIVKNMYHMVSIMKSVWGELKPLFASLKGYRKKQHQIHSIESRGVDEGIEMSATNNSSEWANPSDKFEEIDLKSDTNNSTLMESK</sequence>
<keyword evidence="5" id="KW-1185">Reference proteome</keyword>
<keyword evidence="3" id="KW-0812">Transmembrane</keyword>
<dbReference type="PANTHER" id="PTHR47399:SF1">
    <property type="entry name" value="TRANSMEMBRANE PROTEIN 121B"/>
    <property type="match status" value="1"/>
</dbReference>
<accession>A0AAN8X1E7</accession>
<dbReference type="EMBL" id="JAXCGZ010015125">
    <property type="protein sequence ID" value="KAK7071174.1"/>
    <property type="molecule type" value="Genomic_DNA"/>
</dbReference>
<feature type="region of interest" description="Disordered" evidence="2">
    <location>
        <begin position="358"/>
        <end position="389"/>
    </location>
</feature>
<dbReference type="InterPro" id="IPR032776">
    <property type="entry name" value="CECR6/TMEM121"/>
</dbReference>
<keyword evidence="3" id="KW-0472">Membrane</keyword>
<comment type="caution">
    <text evidence="4">The sequence shown here is derived from an EMBL/GenBank/DDBJ whole genome shotgun (WGS) entry which is preliminary data.</text>
</comment>